<evidence type="ECO:0000313" key="1">
    <source>
        <dbReference type="EnsemblPlants" id="MELO3C033389.2.1"/>
    </source>
</evidence>
<organism evidence="1">
    <name type="scientific">Cucumis melo</name>
    <name type="common">Muskmelon</name>
    <dbReference type="NCBI Taxonomy" id="3656"/>
    <lineage>
        <taxon>Eukaryota</taxon>
        <taxon>Viridiplantae</taxon>
        <taxon>Streptophyta</taxon>
        <taxon>Embryophyta</taxon>
        <taxon>Tracheophyta</taxon>
        <taxon>Spermatophyta</taxon>
        <taxon>Magnoliopsida</taxon>
        <taxon>eudicotyledons</taxon>
        <taxon>Gunneridae</taxon>
        <taxon>Pentapetalae</taxon>
        <taxon>rosids</taxon>
        <taxon>fabids</taxon>
        <taxon>Cucurbitales</taxon>
        <taxon>Cucurbitaceae</taxon>
        <taxon>Benincaseae</taxon>
        <taxon>Cucumis</taxon>
    </lineage>
</organism>
<name>A0A9I9EGC4_CUCME</name>
<reference evidence="1" key="1">
    <citation type="submission" date="2023-03" db="UniProtKB">
        <authorList>
            <consortium name="EnsemblPlants"/>
        </authorList>
    </citation>
    <scope>IDENTIFICATION</scope>
</reference>
<dbReference type="AlphaFoldDB" id="A0A9I9EGC4"/>
<dbReference type="Gramene" id="MELO3C033389.2.1">
    <property type="protein sequence ID" value="MELO3C033389.2.1"/>
    <property type="gene ID" value="MELO3C033389.2"/>
</dbReference>
<proteinExistence type="predicted"/>
<accession>A0A9I9EGC4</accession>
<dbReference type="EnsemblPlants" id="MELO3C033389.2.1">
    <property type="protein sequence ID" value="MELO3C033389.2.1"/>
    <property type="gene ID" value="MELO3C033389.2"/>
</dbReference>
<protein>
    <submittedName>
        <fullName evidence="1">Uncharacterized protein</fullName>
    </submittedName>
</protein>
<sequence length="64" mass="7503">MPVLRVYVLYLQLSLEIKRTRVESLSNKENPRGKFSYLGVELRVGFRDICQALWQGGLKKDFNE</sequence>